<keyword evidence="1" id="KW-0472">Membrane</keyword>
<dbReference type="Proteomes" id="UP000007590">
    <property type="component" value="Chromosome"/>
</dbReference>
<feature type="transmembrane region" description="Helical" evidence="1">
    <location>
        <begin position="51"/>
        <end position="73"/>
    </location>
</feature>
<dbReference type="EMBL" id="CP003349">
    <property type="protein sequence ID" value="AFD07672.1"/>
    <property type="molecule type" value="Genomic_DNA"/>
</dbReference>
<dbReference type="OrthoDB" id="852460at2"/>
<protein>
    <recommendedName>
        <fullName evidence="4">DUF4345 domain-containing protein</fullName>
    </recommendedName>
</protein>
<feature type="transmembrane region" description="Helical" evidence="1">
    <location>
        <begin position="110"/>
        <end position="128"/>
    </location>
</feature>
<dbReference type="HOGENOM" id="CLU_1904739_0_0_10"/>
<dbReference type="RefSeq" id="WP_014680899.1">
    <property type="nucleotide sequence ID" value="NC_017770.1"/>
</dbReference>
<feature type="transmembrane region" description="Helical" evidence="1">
    <location>
        <begin position="12"/>
        <end position="31"/>
    </location>
</feature>
<evidence type="ECO:0008006" key="4">
    <source>
        <dbReference type="Google" id="ProtNLM"/>
    </source>
</evidence>
<dbReference type="AlphaFoldDB" id="H8KUX2"/>
<accession>H8KUX2</accession>
<dbReference type="STRING" id="929556.Solca_2638"/>
<evidence type="ECO:0000313" key="3">
    <source>
        <dbReference type="Proteomes" id="UP000007590"/>
    </source>
</evidence>
<dbReference type="Pfam" id="PF14248">
    <property type="entry name" value="DUF4345"/>
    <property type="match status" value="1"/>
</dbReference>
<dbReference type="KEGG" id="scn:Solca_2638"/>
<keyword evidence="1" id="KW-0812">Transmembrane</keyword>
<keyword evidence="3" id="KW-1185">Reference proteome</keyword>
<reference evidence="2" key="1">
    <citation type="submission" date="2012-02" db="EMBL/GenBank/DDBJ databases">
        <title>The complete genome of Solitalea canadensis DSM 3403.</title>
        <authorList>
            <consortium name="US DOE Joint Genome Institute (JGI-PGF)"/>
            <person name="Lucas S."/>
            <person name="Copeland A."/>
            <person name="Lapidus A."/>
            <person name="Glavina del Rio T."/>
            <person name="Dalin E."/>
            <person name="Tice H."/>
            <person name="Bruce D."/>
            <person name="Goodwin L."/>
            <person name="Pitluck S."/>
            <person name="Peters L."/>
            <person name="Ovchinnikova G."/>
            <person name="Lu M."/>
            <person name="Kyrpides N."/>
            <person name="Mavromatis K."/>
            <person name="Ivanova N."/>
            <person name="Brettin T."/>
            <person name="Detter J.C."/>
            <person name="Han C."/>
            <person name="Larimer F."/>
            <person name="Land M."/>
            <person name="Hauser L."/>
            <person name="Markowitz V."/>
            <person name="Cheng J.-F."/>
            <person name="Hugenholtz P."/>
            <person name="Woyke T."/>
            <person name="Wu D."/>
            <person name="Spring S."/>
            <person name="Schroeder M."/>
            <person name="Kopitz M."/>
            <person name="Brambilla E."/>
            <person name="Klenk H.-P."/>
            <person name="Eisen J.A."/>
        </authorList>
    </citation>
    <scope>NUCLEOTIDE SEQUENCE</scope>
    <source>
        <strain evidence="2">DSM 3403</strain>
    </source>
</reference>
<organism evidence="2 3">
    <name type="scientific">Solitalea canadensis (strain ATCC 29591 / DSM 3403 / JCM 21819 / LMG 8368 / NBRC 15130 / NCIMB 12057 / USAM 9D)</name>
    <name type="common">Flexibacter canadensis</name>
    <dbReference type="NCBI Taxonomy" id="929556"/>
    <lineage>
        <taxon>Bacteria</taxon>
        <taxon>Pseudomonadati</taxon>
        <taxon>Bacteroidota</taxon>
        <taxon>Sphingobacteriia</taxon>
        <taxon>Sphingobacteriales</taxon>
        <taxon>Sphingobacteriaceae</taxon>
        <taxon>Solitalea</taxon>
    </lineage>
</organism>
<keyword evidence="1" id="KW-1133">Transmembrane helix</keyword>
<gene>
    <name evidence="2" type="ordered locus">Solca_2638</name>
</gene>
<dbReference type="eggNOG" id="ENOG5032UGH">
    <property type="taxonomic scope" value="Bacteria"/>
</dbReference>
<proteinExistence type="predicted"/>
<feature type="transmembrane region" description="Helical" evidence="1">
    <location>
        <begin position="85"/>
        <end position="104"/>
    </location>
</feature>
<evidence type="ECO:0000313" key="2">
    <source>
        <dbReference type="EMBL" id="AFD07672.1"/>
    </source>
</evidence>
<dbReference type="InterPro" id="IPR025597">
    <property type="entry name" value="DUF4345"/>
</dbReference>
<sequence>MTTQKAIKIGNNLFVGISILGLTSVSLLSLFNPQATMDLVRVSLTNNDAISSIRGIYGGVGLTIVISLGYLLIHRAIVAVQFLTLFWFSYALSRLITILVNGPLGGFGSQWIIIESILFMLGATLLIFNRNLTYKQR</sequence>
<evidence type="ECO:0000256" key="1">
    <source>
        <dbReference type="SAM" id="Phobius"/>
    </source>
</evidence>
<name>H8KUX2_SOLCM</name>